<dbReference type="PIRSF" id="PIRSF000437">
    <property type="entry name" value="GPAT_DHAPAT"/>
    <property type="match status" value="1"/>
</dbReference>
<comment type="similarity">
    <text evidence="2">Belongs to the GPAT/DAPAT family.</text>
</comment>
<dbReference type="SUPFAM" id="SSF69593">
    <property type="entry name" value="Glycerol-3-phosphate (1)-acyltransferase"/>
    <property type="match status" value="1"/>
</dbReference>
<gene>
    <name evidence="7" type="primary">plsB1</name>
    <name evidence="7" type="ORF">Adu01nite_70450</name>
</gene>
<proteinExistence type="inferred from homology"/>
<evidence type="ECO:0000256" key="5">
    <source>
        <dbReference type="ARBA" id="ARBA00023315"/>
    </source>
</evidence>
<dbReference type="InterPro" id="IPR022284">
    <property type="entry name" value="GPAT/DHAPAT"/>
</dbReference>
<dbReference type="InterPro" id="IPR002123">
    <property type="entry name" value="Plipid/glycerol_acylTrfase"/>
</dbReference>
<reference evidence="7 8" key="1">
    <citation type="submission" date="2021-01" db="EMBL/GenBank/DDBJ databases">
        <title>Whole genome shotgun sequence of Actinoplanes durhamensis NBRC 14914.</title>
        <authorList>
            <person name="Komaki H."/>
            <person name="Tamura T."/>
        </authorList>
    </citation>
    <scope>NUCLEOTIDE SEQUENCE [LARGE SCALE GENOMIC DNA]</scope>
    <source>
        <strain evidence="7 8">NBRC 14914</strain>
    </source>
</reference>
<dbReference type="InterPro" id="IPR041728">
    <property type="entry name" value="GPAT/DHAPAT_LPLAT"/>
</dbReference>
<comment type="caution">
    <text evidence="7">The sequence shown here is derived from an EMBL/GenBank/DDBJ whole genome shotgun (WGS) entry which is preliminary data.</text>
</comment>
<accession>A0ABQ3Z797</accession>
<dbReference type="InterPro" id="IPR045520">
    <property type="entry name" value="GPAT/DHAPAT_C"/>
</dbReference>
<evidence type="ECO:0000259" key="6">
    <source>
        <dbReference type="SMART" id="SM00563"/>
    </source>
</evidence>
<organism evidence="7 8">
    <name type="scientific">Paractinoplanes durhamensis</name>
    <dbReference type="NCBI Taxonomy" id="113563"/>
    <lineage>
        <taxon>Bacteria</taxon>
        <taxon>Bacillati</taxon>
        <taxon>Actinomycetota</taxon>
        <taxon>Actinomycetes</taxon>
        <taxon>Micromonosporales</taxon>
        <taxon>Micromonosporaceae</taxon>
        <taxon>Paractinoplanes</taxon>
    </lineage>
</organism>
<comment type="subcellular location">
    <subcellularLocation>
        <location evidence="1">Endomembrane system</location>
        <topology evidence="1">Peripheral membrane protein</topology>
    </subcellularLocation>
</comment>
<dbReference type="RefSeq" id="WP_203733572.1">
    <property type="nucleotide sequence ID" value="NZ_BAAATX010000009.1"/>
</dbReference>
<evidence type="ECO:0000313" key="7">
    <source>
        <dbReference type="EMBL" id="GIE05695.1"/>
    </source>
</evidence>
<dbReference type="Pfam" id="PF19277">
    <property type="entry name" value="GPAT_C"/>
    <property type="match status" value="1"/>
</dbReference>
<name>A0ABQ3Z797_9ACTN</name>
<dbReference type="EMBL" id="BOML01000057">
    <property type="protein sequence ID" value="GIE05695.1"/>
    <property type="molecule type" value="Genomic_DNA"/>
</dbReference>
<evidence type="ECO:0000256" key="2">
    <source>
        <dbReference type="ARBA" id="ARBA00007937"/>
    </source>
</evidence>
<feature type="domain" description="Phospholipid/glycerol acyltransferase" evidence="6">
    <location>
        <begin position="125"/>
        <end position="251"/>
    </location>
</feature>
<dbReference type="Pfam" id="PF01553">
    <property type="entry name" value="Acyltransferase"/>
    <property type="match status" value="1"/>
</dbReference>
<keyword evidence="3" id="KW-0808">Transferase</keyword>
<evidence type="ECO:0000256" key="4">
    <source>
        <dbReference type="ARBA" id="ARBA00023136"/>
    </source>
</evidence>
<sequence length="627" mass="70115">MIPTLGDHPSILGALERAGARRALLRAGLLDPADPQPTDTPEVVALLADDDFARHAGELAGSLGRDVHEVRAEVAGYLREMGATHTRRATSDWARFSHWLTRAHDLVTDPEQARRLRTLDRRQSLLFPFSHRSYLDGVTVPAAISQNHITPPFVLAGANLDVFPFNHLLRRAGYIYVRRSTTDNLVYRFALRWYVAQMIRNRRNLCWSIEGGRTRTGKLRPPVYGLLRYVIDALDTTGTDALIVPVSVVYEQSHEVPLVTTEARGTGKRPEDLRWLWAFGRSQRERFGRAYAEFGEPIPLRDRLAELRAGGTAATRTVERIALETCHRINRATPVTTTAVVCLTLLAADRALTLDEVLSTVAPLAHYLSRRGRRVAGAADLTDRATIRRVLDDLVHSGVFAGYDGGTDPVWSIAPGQHLVAAFYRNTAVHMLVDRAIGELSLVAAMEGGADGLETANRETLRLRDLLKFDFFFSSRSEFAREMVAELTIVDARQAGGLHEFGPDDAARWLRESELLVAHLVLRPFLDAYHVVAERLTAWPDDEPFEASFFLDECLRVGRQWALQKRLASEESVSLELFKPALRLAGHRGLVTAGPATAERREEFREQVREAVRRVHVIAGLHGRERS</sequence>
<evidence type="ECO:0000256" key="3">
    <source>
        <dbReference type="ARBA" id="ARBA00022679"/>
    </source>
</evidence>
<dbReference type="SMART" id="SM00563">
    <property type="entry name" value="PlsC"/>
    <property type="match status" value="1"/>
</dbReference>
<dbReference type="CDD" id="cd07993">
    <property type="entry name" value="LPLAT_DHAPAT-like"/>
    <property type="match status" value="1"/>
</dbReference>
<dbReference type="NCBIfam" id="NF008883">
    <property type="entry name" value="PRK11915.1"/>
    <property type="match status" value="1"/>
</dbReference>
<dbReference type="Proteomes" id="UP000637628">
    <property type="component" value="Unassembled WGS sequence"/>
</dbReference>
<dbReference type="PANTHER" id="PTHR12563">
    <property type="entry name" value="GLYCEROL-3-PHOSPHATE ACYLTRANSFERASE"/>
    <property type="match status" value="1"/>
</dbReference>
<keyword evidence="4" id="KW-0472">Membrane</keyword>
<keyword evidence="8" id="KW-1185">Reference proteome</keyword>
<dbReference type="GO" id="GO:0016746">
    <property type="term" value="F:acyltransferase activity"/>
    <property type="evidence" value="ECO:0007669"/>
    <property type="project" value="UniProtKB-KW"/>
</dbReference>
<evidence type="ECO:0000256" key="1">
    <source>
        <dbReference type="ARBA" id="ARBA00004184"/>
    </source>
</evidence>
<protein>
    <submittedName>
        <fullName evidence="7">Acyltransferase plsB1</fullName>
    </submittedName>
</protein>
<keyword evidence="5 7" id="KW-0012">Acyltransferase</keyword>
<dbReference type="PANTHER" id="PTHR12563:SF17">
    <property type="entry name" value="DIHYDROXYACETONE PHOSPHATE ACYLTRANSFERASE"/>
    <property type="match status" value="1"/>
</dbReference>
<evidence type="ECO:0000313" key="8">
    <source>
        <dbReference type="Proteomes" id="UP000637628"/>
    </source>
</evidence>